<dbReference type="GO" id="GO:0001764">
    <property type="term" value="P:neuron migration"/>
    <property type="evidence" value="ECO:0007669"/>
    <property type="project" value="InterPro"/>
</dbReference>
<dbReference type="PANTHER" id="PTHR11841:SF1">
    <property type="entry name" value="REELIN"/>
    <property type="match status" value="1"/>
</dbReference>
<evidence type="ECO:0000256" key="11">
    <source>
        <dbReference type="ARBA" id="ARBA00022889"/>
    </source>
</evidence>
<keyword evidence="3" id="KW-0964">Secreted</keyword>
<evidence type="ECO:0000313" key="17">
    <source>
        <dbReference type="Proteomes" id="UP000230750"/>
    </source>
</evidence>
<dbReference type="AlphaFoldDB" id="A0A2G8KHK8"/>
<evidence type="ECO:0000256" key="8">
    <source>
        <dbReference type="ARBA" id="ARBA00022825"/>
    </source>
</evidence>
<dbReference type="GO" id="GO:0046872">
    <property type="term" value="F:metal ion binding"/>
    <property type="evidence" value="ECO:0007669"/>
    <property type="project" value="UniProtKB-KW"/>
</dbReference>
<name>A0A2G8KHK8_STIJA</name>
<keyword evidence="7" id="KW-0378">Hydrolase</keyword>
<evidence type="ECO:0000256" key="9">
    <source>
        <dbReference type="ARBA" id="ARBA00022833"/>
    </source>
</evidence>
<evidence type="ECO:0000256" key="12">
    <source>
        <dbReference type="ARBA" id="ARBA00023773"/>
    </source>
</evidence>
<evidence type="ECO:0000313" key="16">
    <source>
        <dbReference type="EMBL" id="PIK47478.1"/>
    </source>
</evidence>
<keyword evidence="10" id="KW-0106">Calcium</keyword>
<keyword evidence="6" id="KW-0479">Metal-binding</keyword>
<evidence type="ECO:0000256" key="13">
    <source>
        <dbReference type="ARBA" id="ARBA00023900"/>
    </source>
</evidence>
<evidence type="ECO:0000256" key="3">
    <source>
        <dbReference type="ARBA" id="ARBA00022525"/>
    </source>
</evidence>
<protein>
    <recommendedName>
        <fullName evidence="13">Reelin</fullName>
    </recommendedName>
</protein>
<comment type="caution">
    <text evidence="16">The sequence shown here is derived from an EMBL/GenBank/DDBJ whole genome shotgun (WGS) entry which is preliminary data.</text>
</comment>
<dbReference type="GO" id="GO:0007417">
    <property type="term" value="P:central nervous system development"/>
    <property type="evidence" value="ECO:0007669"/>
    <property type="project" value="InterPro"/>
</dbReference>
<comment type="function">
    <text evidence="15">Extracellular matrix serine protease secreted by pioneer neurons that plays a role in layering of neurons in the cerebral cortex and cerebellum by coordinating cell positioning during neurodevelopment. Regulates microtubule function in neurons and neuronal migration. Binding to the extracellular domains of lipoprotein receptors VLDLR and LRP8/APOER2 induces tyrosine phosphorylation of DAB1 and modulation of TAU phosphorylation. Affects migration of sympathetic preganglionic neurons in the spinal cord, where it seems to act as a barrier to neuronal migration. Enzymatic activity is important for the modulation of cell adhesion.</text>
</comment>
<comment type="similarity">
    <text evidence="12">Belongs to the reelin family.</text>
</comment>
<evidence type="ECO:0000256" key="2">
    <source>
        <dbReference type="ARBA" id="ARBA00022473"/>
    </source>
</evidence>
<organism evidence="16 17">
    <name type="scientific">Stichopus japonicus</name>
    <name type="common">Sea cucumber</name>
    <dbReference type="NCBI Taxonomy" id="307972"/>
    <lineage>
        <taxon>Eukaryota</taxon>
        <taxon>Metazoa</taxon>
        <taxon>Echinodermata</taxon>
        <taxon>Eleutherozoa</taxon>
        <taxon>Echinozoa</taxon>
        <taxon>Holothuroidea</taxon>
        <taxon>Aspidochirotacea</taxon>
        <taxon>Aspidochirotida</taxon>
        <taxon>Stichopodidae</taxon>
        <taxon>Apostichopus</taxon>
    </lineage>
</organism>
<evidence type="ECO:0000256" key="4">
    <source>
        <dbReference type="ARBA" id="ARBA00022530"/>
    </source>
</evidence>
<accession>A0A2G8KHK8</accession>
<dbReference type="OrthoDB" id="1924787at2759"/>
<reference evidence="16 17" key="1">
    <citation type="journal article" date="2017" name="PLoS Biol.">
        <title>The sea cucumber genome provides insights into morphological evolution and visceral regeneration.</title>
        <authorList>
            <person name="Zhang X."/>
            <person name="Sun L."/>
            <person name="Yuan J."/>
            <person name="Sun Y."/>
            <person name="Gao Y."/>
            <person name="Zhang L."/>
            <person name="Li S."/>
            <person name="Dai H."/>
            <person name="Hamel J.F."/>
            <person name="Liu C."/>
            <person name="Yu Y."/>
            <person name="Liu S."/>
            <person name="Lin W."/>
            <person name="Guo K."/>
            <person name="Jin S."/>
            <person name="Xu P."/>
            <person name="Storey K.B."/>
            <person name="Huan P."/>
            <person name="Zhang T."/>
            <person name="Zhou Y."/>
            <person name="Zhang J."/>
            <person name="Lin C."/>
            <person name="Li X."/>
            <person name="Xing L."/>
            <person name="Huo D."/>
            <person name="Sun M."/>
            <person name="Wang L."/>
            <person name="Mercier A."/>
            <person name="Li F."/>
            <person name="Yang H."/>
            <person name="Xiang J."/>
        </authorList>
    </citation>
    <scope>NUCLEOTIDE SEQUENCE [LARGE SCALE GENOMIC DNA]</scope>
    <source>
        <strain evidence="16">Shaxun</strain>
        <tissue evidence="16">Muscle</tissue>
    </source>
</reference>
<dbReference type="EMBL" id="MRZV01000578">
    <property type="protein sequence ID" value="PIK47478.1"/>
    <property type="molecule type" value="Genomic_DNA"/>
</dbReference>
<evidence type="ECO:0000256" key="1">
    <source>
        <dbReference type="ARBA" id="ARBA00004498"/>
    </source>
</evidence>
<keyword evidence="5" id="KW-0645">Protease</keyword>
<evidence type="ECO:0000256" key="10">
    <source>
        <dbReference type="ARBA" id="ARBA00022837"/>
    </source>
</evidence>
<dbReference type="GO" id="GO:0008236">
    <property type="term" value="F:serine-type peptidase activity"/>
    <property type="evidence" value="ECO:0007669"/>
    <property type="project" value="UniProtKB-KW"/>
</dbReference>
<keyword evidence="2" id="KW-0217">Developmental protein</keyword>
<dbReference type="PANTHER" id="PTHR11841">
    <property type="entry name" value="REELIN"/>
    <property type="match status" value="1"/>
</dbReference>
<keyword evidence="11" id="KW-0130">Cell adhesion</keyword>
<evidence type="ECO:0000256" key="6">
    <source>
        <dbReference type="ARBA" id="ARBA00022723"/>
    </source>
</evidence>
<comment type="subunit">
    <text evidence="14">Oligomer of disulfide-linked homodimers.</text>
</comment>
<dbReference type="GO" id="GO:0006508">
    <property type="term" value="P:proteolysis"/>
    <property type="evidence" value="ECO:0007669"/>
    <property type="project" value="UniProtKB-KW"/>
</dbReference>
<comment type="subcellular location">
    <subcellularLocation>
        <location evidence="1">Secreted</location>
        <location evidence="1">Extracellular space</location>
        <location evidence="1">Extracellular matrix</location>
    </subcellularLocation>
</comment>
<dbReference type="Proteomes" id="UP000230750">
    <property type="component" value="Unassembled WGS sequence"/>
</dbReference>
<sequence>MVHSEGVVLRDDFDSSDGLDYTIWSEAYGAGISEYCGIVLHGKSMVFCEPVGKRELISVYLNTTTAAAMHFAVSAGSCIPGPNDYSIAISYAIDDRVDWHLIDKISSHPPSADEAKTEGVSFRFHQDLAADAHSFEGCWALDNIIIPNMAHSPKQLEDNFDLFDPSHWLFFPNGDITNACDANETVLYFNGGESQGELHQFAISHDLDLSEYFDSGDVIFTESFDDPGFPAGRGTCDPADSSEYAVSVYAVVAGGQRIHLQTLSHLVYKASPHHLLNPVWYPWASLHRPGAANTFCLSQERHLGLSRNVWAIDQLALLPWLPSHISAIIEFELNADCGGFNEGVVAVEFSTNQGKDWSLVQQECLPGNCDGVPLRGVCL</sequence>
<proteinExistence type="inferred from homology"/>
<keyword evidence="17" id="KW-1185">Reference proteome</keyword>
<keyword evidence="4" id="KW-0272">Extracellular matrix</keyword>
<gene>
    <name evidence="16" type="ORF">BSL78_15649</name>
</gene>
<dbReference type="STRING" id="307972.A0A2G8KHK8"/>
<evidence type="ECO:0000256" key="15">
    <source>
        <dbReference type="ARBA" id="ARBA00046064"/>
    </source>
</evidence>
<evidence type="ECO:0000256" key="7">
    <source>
        <dbReference type="ARBA" id="ARBA00022801"/>
    </source>
</evidence>
<dbReference type="InterPro" id="IPR049419">
    <property type="entry name" value="Reelin_subrepeat-B"/>
</dbReference>
<dbReference type="GO" id="GO:0070325">
    <property type="term" value="F:lipoprotein particle receptor binding"/>
    <property type="evidence" value="ECO:0007669"/>
    <property type="project" value="InterPro"/>
</dbReference>
<dbReference type="Gene3D" id="2.60.120.260">
    <property type="entry name" value="Galactose-binding domain-like"/>
    <property type="match status" value="3"/>
</dbReference>
<evidence type="ECO:0000256" key="5">
    <source>
        <dbReference type="ARBA" id="ARBA00022670"/>
    </source>
</evidence>
<keyword evidence="9" id="KW-0862">Zinc</keyword>
<keyword evidence="8" id="KW-0720">Serine protease</keyword>
<dbReference type="InterPro" id="IPR034968">
    <property type="entry name" value="Reelin"/>
</dbReference>
<evidence type="ECO:0000256" key="14">
    <source>
        <dbReference type="ARBA" id="ARBA00044961"/>
    </source>
</evidence>
<dbReference type="GO" id="GO:0007155">
    <property type="term" value="P:cell adhesion"/>
    <property type="evidence" value="ECO:0007669"/>
    <property type="project" value="UniProtKB-KW"/>
</dbReference>
<dbReference type="Pfam" id="PF21471">
    <property type="entry name" value="Reelin_subrepeat-B"/>
    <property type="match status" value="1"/>
</dbReference>